<dbReference type="GO" id="GO:0005975">
    <property type="term" value="P:carbohydrate metabolic process"/>
    <property type="evidence" value="ECO:0007669"/>
    <property type="project" value="InterPro"/>
</dbReference>
<evidence type="ECO:0000256" key="2">
    <source>
        <dbReference type="ARBA" id="ARBA00023002"/>
    </source>
</evidence>
<feature type="binding site" evidence="7">
    <location>
        <position position="272"/>
    </location>
    <ligand>
        <name>NAD(+)</name>
        <dbReference type="ChEBI" id="CHEBI:57540"/>
    </ligand>
</feature>
<dbReference type="OrthoDB" id="10263760at2759"/>
<dbReference type="PROSITE" id="PS00957">
    <property type="entry name" value="NAD_G3PDH"/>
    <property type="match status" value="1"/>
</dbReference>
<feature type="binding site" evidence="7">
    <location>
        <position position="299"/>
    </location>
    <ligand>
        <name>NAD(+)</name>
        <dbReference type="ChEBI" id="CHEBI:57540"/>
    </ligand>
</feature>
<feature type="domain" description="Glycerol-3-phosphate dehydrogenase NAD-dependent C-terminal" evidence="11">
    <location>
        <begin position="197"/>
        <end position="341"/>
    </location>
</feature>
<comment type="catalytic activity">
    <reaction evidence="4 9">
        <text>sn-glycerol 3-phosphate + NAD(+) = dihydroxyacetone phosphate + NADH + H(+)</text>
        <dbReference type="Rhea" id="RHEA:11092"/>
        <dbReference type="ChEBI" id="CHEBI:15378"/>
        <dbReference type="ChEBI" id="CHEBI:57540"/>
        <dbReference type="ChEBI" id="CHEBI:57597"/>
        <dbReference type="ChEBI" id="CHEBI:57642"/>
        <dbReference type="ChEBI" id="CHEBI:57945"/>
        <dbReference type="EC" id="1.1.1.8"/>
    </reaction>
</comment>
<dbReference type="PANTHER" id="PTHR11728:SF8">
    <property type="entry name" value="GLYCEROL-3-PHOSPHATE DEHYDROGENASE [NAD(+)]-RELATED"/>
    <property type="match status" value="1"/>
</dbReference>
<dbReference type="AlphaFoldDB" id="A0A8H7QLA1"/>
<evidence type="ECO:0000256" key="8">
    <source>
        <dbReference type="RuleBase" id="RU000437"/>
    </source>
</evidence>
<dbReference type="GO" id="GO:0005829">
    <property type="term" value="C:cytosol"/>
    <property type="evidence" value="ECO:0007669"/>
    <property type="project" value="TreeGrafter"/>
</dbReference>
<dbReference type="Gene3D" id="1.10.1040.10">
    <property type="entry name" value="N-(1-d-carboxylethyl)-l-norvaline Dehydrogenase, domain 2"/>
    <property type="match status" value="1"/>
</dbReference>
<keyword evidence="13" id="KW-1185">Reference proteome</keyword>
<dbReference type="InterPro" id="IPR006109">
    <property type="entry name" value="G3P_DH_NAD-dep_C"/>
</dbReference>
<feature type="binding site" evidence="7">
    <location>
        <position position="100"/>
    </location>
    <ligand>
        <name>NAD(+)</name>
        <dbReference type="ChEBI" id="CHEBI:57540"/>
    </ligand>
</feature>
<dbReference type="Pfam" id="PF07479">
    <property type="entry name" value="NAD_Gly3P_dh_C"/>
    <property type="match status" value="1"/>
</dbReference>
<dbReference type="NCBIfam" id="TIGR03376">
    <property type="entry name" value="glycerol3P_DH"/>
    <property type="match status" value="1"/>
</dbReference>
<dbReference type="Proteomes" id="UP000603453">
    <property type="component" value="Unassembled WGS sequence"/>
</dbReference>
<feature type="binding site" evidence="7">
    <location>
        <begin position="12"/>
        <end position="17"/>
    </location>
    <ligand>
        <name>NAD(+)</name>
        <dbReference type="ChEBI" id="CHEBI:57540"/>
    </ligand>
</feature>
<evidence type="ECO:0000256" key="1">
    <source>
        <dbReference type="ARBA" id="ARBA00011009"/>
    </source>
</evidence>
<gene>
    <name evidence="12" type="ORF">INT47_011672</name>
</gene>
<reference evidence="12" key="1">
    <citation type="submission" date="2020-12" db="EMBL/GenBank/DDBJ databases">
        <title>Metabolic potential, ecology and presence of endohyphal bacteria is reflected in genomic diversity of Mucoromycotina.</title>
        <authorList>
            <person name="Muszewska A."/>
            <person name="Okrasinska A."/>
            <person name="Steczkiewicz K."/>
            <person name="Drgas O."/>
            <person name="Orlowska M."/>
            <person name="Perlinska-Lenart U."/>
            <person name="Aleksandrzak-Piekarczyk T."/>
            <person name="Szatraj K."/>
            <person name="Zielenkiewicz U."/>
            <person name="Pilsyk S."/>
            <person name="Malc E."/>
            <person name="Mieczkowski P."/>
            <person name="Kruszewska J.S."/>
            <person name="Biernat P."/>
            <person name="Pawlowska J."/>
        </authorList>
    </citation>
    <scope>NUCLEOTIDE SEQUENCE</scope>
    <source>
        <strain evidence="12">WA0000017839</strain>
    </source>
</reference>
<dbReference type="GO" id="GO:0051287">
    <property type="term" value="F:NAD binding"/>
    <property type="evidence" value="ECO:0007669"/>
    <property type="project" value="UniProtKB-UniRule"/>
</dbReference>
<evidence type="ECO:0000256" key="6">
    <source>
        <dbReference type="PIRSR" id="PIRSR000114-2"/>
    </source>
</evidence>
<dbReference type="SUPFAM" id="SSF51735">
    <property type="entry name" value="NAD(P)-binding Rossmann-fold domains"/>
    <property type="match status" value="1"/>
</dbReference>
<dbReference type="FunFam" id="1.10.1040.10:FF:000004">
    <property type="entry name" value="Glycerol-3-phosphate dehydrogenase [NAD(+)]"/>
    <property type="match status" value="1"/>
</dbReference>
<dbReference type="InterPro" id="IPR008927">
    <property type="entry name" value="6-PGluconate_DH-like_C_sf"/>
</dbReference>
<evidence type="ECO:0000313" key="12">
    <source>
        <dbReference type="EMBL" id="KAG2193651.1"/>
    </source>
</evidence>
<dbReference type="InterPro" id="IPR011128">
    <property type="entry name" value="G3P_DH_NAD-dep_N"/>
</dbReference>
<dbReference type="PIRSF" id="PIRSF000114">
    <property type="entry name" value="Glycerol-3-P_dh"/>
    <property type="match status" value="1"/>
</dbReference>
<comment type="caution">
    <text evidence="12">The sequence shown here is derived from an EMBL/GenBank/DDBJ whole genome shotgun (WGS) entry which is preliminary data.</text>
</comment>
<feature type="domain" description="Glycerol-3-phosphate dehydrogenase NAD-dependent N-terminal" evidence="10">
    <location>
        <begin position="8"/>
        <end position="173"/>
    </location>
</feature>
<feature type="binding site" evidence="7">
    <location>
        <position position="157"/>
    </location>
    <ligand>
        <name>NAD(+)</name>
        <dbReference type="ChEBI" id="CHEBI:57540"/>
    </ligand>
</feature>
<dbReference type="GO" id="GO:0046168">
    <property type="term" value="P:glycerol-3-phosphate catabolic process"/>
    <property type="evidence" value="ECO:0007669"/>
    <property type="project" value="UniProtKB-UniRule"/>
</dbReference>
<evidence type="ECO:0000256" key="9">
    <source>
        <dbReference type="RuleBase" id="RU361243"/>
    </source>
</evidence>
<comment type="similarity">
    <text evidence="1 8">Belongs to the NAD-dependent glycerol-3-phosphate dehydrogenase family.</text>
</comment>
<feature type="binding site" evidence="7">
    <location>
        <position position="301"/>
    </location>
    <ligand>
        <name>NAD(+)</name>
        <dbReference type="ChEBI" id="CHEBI:57540"/>
    </ligand>
</feature>
<evidence type="ECO:0000259" key="11">
    <source>
        <dbReference type="Pfam" id="PF07479"/>
    </source>
</evidence>
<dbReference type="PRINTS" id="PR00077">
    <property type="entry name" value="GPDHDRGNASE"/>
</dbReference>
<keyword evidence="3 7" id="KW-0520">NAD</keyword>
<feature type="binding site" evidence="7">
    <location>
        <position position="44"/>
    </location>
    <ligand>
        <name>NAD(+)</name>
        <dbReference type="ChEBI" id="CHEBI:57540"/>
    </ligand>
</feature>
<dbReference type="InterPro" id="IPR036291">
    <property type="entry name" value="NAD(P)-bd_dom_sf"/>
</dbReference>
<evidence type="ECO:0000256" key="3">
    <source>
        <dbReference type="ARBA" id="ARBA00023027"/>
    </source>
</evidence>
<dbReference type="GO" id="GO:0005634">
    <property type="term" value="C:nucleus"/>
    <property type="evidence" value="ECO:0007669"/>
    <property type="project" value="TreeGrafter"/>
</dbReference>
<dbReference type="Gene3D" id="3.40.50.720">
    <property type="entry name" value="NAD(P)-binding Rossmann-like Domain"/>
    <property type="match status" value="1"/>
</dbReference>
<organism evidence="12 13">
    <name type="scientific">Mucor saturninus</name>
    <dbReference type="NCBI Taxonomy" id="64648"/>
    <lineage>
        <taxon>Eukaryota</taxon>
        <taxon>Fungi</taxon>
        <taxon>Fungi incertae sedis</taxon>
        <taxon>Mucoromycota</taxon>
        <taxon>Mucoromycotina</taxon>
        <taxon>Mucoromycetes</taxon>
        <taxon>Mucorales</taxon>
        <taxon>Mucorineae</taxon>
        <taxon>Mucoraceae</taxon>
        <taxon>Mucor</taxon>
    </lineage>
</organism>
<evidence type="ECO:0000256" key="7">
    <source>
        <dbReference type="PIRSR" id="PIRSR000114-3"/>
    </source>
</evidence>
<dbReference type="GO" id="GO:0141152">
    <property type="term" value="F:glycerol-3-phosphate dehydrogenase (NAD+) activity"/>
    <property type="evidence" value="ECO:0007669"/>
    <property type="project" value="UniProtKB-UniRule"/>
</dbReference>
<name>A0A8H7QLA1_9FUNG</name>
<feature type="binding site" evidence="6">
    <location>
        <position position="124"/>
    </location>
    <ligand>
        <name>substrate</name>
    </ligand>
</feature>
<evidence type="ECO:0000256" key="5">
    <source>
        <dbReference type="PIRSR" id="PIRSR000114-1"/>
    </source>
</evidence>
<feature type="active site" description="Proton acceptor" evidence="5">
    <location>
        <position position="208"/>
    </location>
</feature>
<proteinExistence type="inferred from homology"/>
<sequence length="352" mass="39217">MSATKQRITVIGSGNWGSAIARVCAQNAIKHPDFFEREVRMWVFEEDIDGKKLTDIINEKHENVKYLPGINIGENVVAIPDVREAVKGSNMLVFVLPHQFVYRVCESLKDVIPKENCRAISLIKGLDYKDNNLLIFSEEIEKILGIHCAALSGANIASEVAQEQFGESTIASRVPEDGLLFQRLFHTDYFDINVIADYRGLQVCGALKNIVALGAGICDGLEYGNNTKSAIIRRGLVEMRKFGKSFFGDVHTETFFESCGVADLITTCAGGRNRKVAAAFIKSGRPIEEIEKEMLNGQKLQGTTTSQEVNHFLSARNMTKDFPLMTAIYKVMYENAPPESIALDLRTHKFKD</sequence>
<dbReference type="EMBL" id="JAEPRD010000222">
    <property type="protein sequence ID" value="KAG2193651.1"/>
    <property type="molecule type" value="Genomic_DNA"/>
</dbReference>
<evidence type="ECO:0000313" key="13">
    <source>
        <dbReference type="Proteomes" id="UP000603453"/>
    </source>
</evidence>
<dbReference type="EC" id="1.1.1.8" evidence="9"/>
<accession>A0A8H7QLA1</accession>
<dbReference type="Pfam" id="PF01210">
    <property type="entry name" value="NAD_Gly3P_dh_N"/>
    <property type="match status" value="1"/>
</dbReference>
<dbReference type="InterPro" id="IPR017751">
    <property type="entry name" value="G3P_DH_NAD-dep_euk"/>
</dbReference>
<dbReference type="SUPFAM" id="SSF48179">
    <property type="entry name" value="6-phosphogluconate dehydrogenase C-terminal domain-like"/>
    <property type="match status" value="1"/>
</dbReference>
<dbReference type="PANTHER" id="PTHR11728">
    <property type="entry name" value="GLYCEROL-3-PHOSPHATE DEHYDROGENASE"/>
    <property type="match status" value="1"/>
</dbReference>
<dbReference type="InterPro" id="IPR013328">
    <property type="entry name" value="6PGD_dom2"/>
</dbReference>
<evidence type="ECO:0000256" key="4">
    <source>
        <dbReference type="ARBA" id="ARBA00048683"/>
    </source>
</evidence>
<feature type="binding site" evidence="6">
    <location>
        <begin position="272"/>
        <end position="273"/>
    </location>
    <ligand>
        <name>substrate</name>
    </ligand>
</feature>
<protein>
    <recommendedName>
        <fullName evidence="9">Glycerol-3-phosphate dehydrogenase [NAD(+)]</fullName>
        <ecNumber evidence="9">1.1.1.8</ecNumber>
    </recommendedName>
</protein>
<keyword evidence="2 8" id="KW-0560">Oxidoreductase</keyword>
<evidence type="ECO:0000259" key="10">
    <source>
        <dbReference type="Pfam" id="PF01210"/>
    </source>
</evidence>
<dbReference type="InterPro" id="IPR006168">
    <property type="entry name" value="G3P_DH_NAD-dep"/>
</dbReference>
<dbReference type="GO" id="GO:0042803">
    <property type="term" value="F:protein homodimerization activity"/>
    <property type="evidence" value="ECO:0007669"/>
    <property type="project" value="InterPro"/>
</dbReference>
<dbReference type="FunFam" id="3.40.50.720:FF:000365">
    <property type="entry name" value="Glycerol-3-phosphate dehydrogenase [NAD(+)]"/>
    <property type="match status" value="1"/>
</dbReference>